<dbReference type="InterPro" id="IPR008972">
    <property type="entry name" value="Cupredoxin"/>
</dbReference>
<organism evidence="1 2">
    <name type="scientific">Anas platyrhynchos platyrhynchos</name>
    <name type="common">Northern mallard</name>
    <dbReference type="NCBI Taxonomy" id="8840"/>
    <lineage>
        <taxon>Eukaryota</taxon>
        <taxon>Metazoa</taxon>
        <taxon>Chordata</taxon>
        <taxon>Craniata</taxon>
        <taxon>Vertebrata</taxon>
        <taxon>Euteleostomi</taxon>
        <taxon>Archelosauria</taxon>
        <taxon>Archosauria</taxon>
        <taxon>Dinosauria</taxon>
        <taxon>Saurischia</taxon>
        <taxon>Theropoda</taxon>
        <taxon>Coelurosauria</taxon>
        <taxon>Aves</taxon>
        <taxon>Neognathae</taxon>
        <taxon>Galloanserae</taxon>
        <taxon>Anseriformes</taxon>
        <taxon>Anatidae</taxon>
        <taxon>Anatinae</taxon>
        <taxon>Anas</taxon>
    </lineage>
</organism>
<dbReference type="AlphaFoldDB" id="A0A493SSA6"/>
<dbReference type="Proteomes" id="UP000016666">
    <property type="component" value="Chromosome 1"/>
</dbReference>
<accession>A0A493SSA6</accession>
<dbReference type="SUPFAM" id="SSF49503">
    <property type="entry name" value="Cupredoxins"/>
    <property type="match status" value="1"/>
</dbReference>
<evidence type="ECO:0000313" key="2">
    <source>
        <dbReference type="Proteomes" id="UP000016666"/>
    </source>
</evidence>
<name>A0A493SSA6_ANAPP</name>
<dbReference type="OMA" id="HARWTAV"/>
<reference evidence="1" key="2">
    <citation type="submission" date="2025-08" db="UniProtKB">
        <authorList>
            <consortium name="Ensembl"/>
        </authorList>
    </citation>
    <scope>IDENTIFICATION</scope>
</reference>
<evidence type="ECO:0008006" key="3">
    <source>
        <dbReference type="Google" id="ProtNLM"/>
    </source>
</evidence>
<reference evidence="1" key="3">
    <citation type="submission" date="2025-09" db="UniProtKB">
        <authorList>
            <consortium name="Ensembl"/>
        </authorList>
    </citation>
    <scope>IDENTIFICATION</scope>
</reference>
<protein>
    <recommendedName>
        <fullName evidence="3">Plastocyanin-like domain-containing protein</fullName>
    </recommendedName>
</protein>
<dbReference type="GeneTree" id="ENSGT00940000158556"/>
<dbReference type="Ensembl" id="ENSAPLT00000036461.1">
    <property type="protein sequence ID" value="ENSAPLP00000016380.1"/>
    <property type="gene ID" value="ENSAPLG00000020203.1"/>
</dbReference>
<reference evidence="1 2" key="1">
    <citation type="submission" date="2017-10" db="EMBL/GenBank/DDBJ databases">
        <title>A new Pekin duck reference genome.</title>
        <authorList>
            <person name="Hou Z.-C."/>
            <person name="Zhou Z.-K."/>
            <person name="Zhu F."/>
            <person name="Hou S.-S."/>
        </authorList>
    </citation>
    <scope>NUCLEOTIDE SEQUENCE [LARGE SCALE GENOMIC DNA]</scope>
</reference>
<dbReference type="STRING" id="8840.ENSAPLP00000016380"/>
<dbReference type="Gene3D" id="2.60.40.420">
    <property type="entry name" value="Cupredoxins - blue copper proteins"/>
    <property type="match status" value="1"/>
</dbReference>
<proteinExistence type="predicted"/>
<evidence type="ECO:0000313" key="1">
    <source>
        <dbReference type="Ensembl" id="ENSAPLP00000016380.1"/>
    </source>
</evidence>
<sequence>VFVILLYAEVFSQHLDNFSNLIGKKYKKAIFRQYTDGTFTKRLENPRPKETGILGPTIRAQLNDKVHFKNLASRPYSLHAHGLFYEKSSEGSTYDDESTTWFKEDDKVQRCT</sequence>
<keyword evidence="2" id="KW-1185">Reference proteome</keyword>